<protein>
    <submittedName>
        <fullName evidence="1">Uncharacterized protein</fullName>
    </submittedName>
</protein>
<reference evidence="1" key="1">
    <citation type="journal article" date="2020" name="Nature">
        <title>Giant virus diversity and host interactions through global metagenomics.</title>
        <authorList>
            <person name="Schulz F."/>
            <person name="Roux S."/>
            <person name="Paez-Espino D."/>
            <person name="Jungbluth S."/>
            <person name="Walsh D.A."/>
            <person name="Denef V.J."/>
            <person name="McMahon K.D."/>
            <person name="Konstantinidis K.T."/>
            <person name="Eloe-Fadrosh E.A."/>
            <person name="Kyrpides N.C."/>
            <person name="Woyke T."/>
        </authorList>
    </citation>
    <scope>NUCLEOTIDE SEQUENCE</scope>
    <source>
        <strain evidence="1">GVMAG-M-3300023184-51</strain>
    </source>
</reference>
<dbReference type="AlphaFoldDB" id="A0A6C0I710"/>
<proteinExistence type="predicted"/>
<organism evidence="1">
    <name type="scientific">viral metagenome</name>
    <dbReference type="NCBI Taxonomy" id="1070528"/>
    <lineage>
        <taxon>unclassified sequences</taxon>
        <taxon>metagenomes</taxon>
        <taxon>organismal metagenomes</taxon>
    </lineage>
</organism>
<evidence type="ECO:0000313" key="1">
    <source>
        <dbReference type="EMBL" id="QHT88559.1"/>
    </source>
</evidence>
<accession>A0A6C0I710</accession>
<sequence length="229" mass="27112">MDSEINIKKIQFTKPLLQEDEKEESDKNTSKKLCILTNSDIKSNTKNIQKKEKEKKMRVETNTWGLNNDDLAFKTQLELLRQINNSLNNKSYNKDEQMIVSHIKTKMSSYKQQDILKKKFSEKDFVSFSNVVTLLNDSNMKCYYCDCETFLLYEVVREMKQWSLDRINNDIGHNNNNLVICCLECNLKRRRTNKDAFFFTKNLKIVKKNHIVESESELEKELENELGKK</sequence>
<name>A0A6C0I710_9ZZZZ</name>
<dbReference type="Gene3D" id="3.30.40.220">
    <property type="match status" value="1"/>
</dbReference>
<dbReference type="EMBL" id="MN740119">
    <property type="protein sequence ID" value="QHT88559.1"/>
    <property type="molecule type" value="Genomic_DNA"/>
</dbReference>